<comment type="caution">
    <text evidence="8">The sequence shown here is derived from an EMBL/GenBank/DDBJ whole genome shotgun (WGS) entry which is preliminary data.</text>
</comment>
<dbReference type="RefSeq" id="WP_340274288.1">
    <property type="nucleotide sequence ID" value="NZ_JBAKIA010000005.1"/>
</dbReference>
<evidence type="ECO:0000313" key="8">
    <source>
        <dbReference type="EMBL" id="MEJ8474543.1"/>
    </source>
</evidence>
<comment type="subcellular location">
    <subcellularLocation>
        <location evidence="1">Cell membrane</location>
        <topology evidence="1">Multi-pass membrane protein</topology>
    </subcellularLocation>
</comment>
<dbReference type="PANTHER" id="PTHR43124">
    <property type="entry name" value="PURINE EFFLUX PUMP PBUE"/>
    <property type="match status" value="1"/>
</dbReference>
<evidence type="ECO:0000259" key="7">
    <source>
        <dbReference type="PROSITE" id="PS50850"/>
    </source>
</evidence>
<feature type="transmembrane region" description="Helical" evidence="6">
    <location>
        <begin position="382"/>
        <end position="405"/>
    </location>
</feature>
<proteinExistence type="predicted"/>
<keyword evidence="5 6" id="KW-0472">Membrane</keyword>
<keyword evidence="2" id="KW-1003">Cell membrane</keyword>
<dbReference type="InterPro" id="IPR020846">
    <property type="entry name" value="MFS_dom"/>
</dbReference>
<gene>
    <name evidence="8" type="ORF">V6575_10630</name>
</gene>
<feature type="transmembrane region" description="Helical" evidence="6">
    <location>
        <begin position="264"/>
        <end position="283"/>
    </location>
</feature>
<evidence type="ECO:0000256" key="2">
    <source>
        <dbReference type="ARBA" id="ARBA00022475"/>
    </source>
</evidence>
<dbReference type="PANTHER" id="PTHR43124:SF3">
    <property type="entry name" value="CHLORAMPHENICOL EFFLUX PUMP RV0191"/>
    <property type="match status" value="1"/>
</dbReference>
<feature type="transmembrane region" description="Helical" evidence="6">
    <location>
        <begin position="115"/>
        <end position="136"/>
    </location>
</feature>
<feature type="transmembrane region" description="Helical" evidence="6">
    <location>
        <begin position="148"/>
        <end position="168"/>
    </location>
</feature>
<keyword evidence="9" id="KW-1185">Reference proteome</keyword>
<feature type="transmembrane region" description="Helical" evidence="6">
    <location>
        <begin position="174"/>
        <end position="193"/>
    </location>
</feature>
<keyword evidence="3 6" id="KW-0812">Transmembrane</keyword>
<dbReference type="InterPro" id="IPR050189">
    <property type="entry name" value="MFS_Efflux_Transporters"/>
</dbReference>
<dbReference type="EMBL" id="JBAKIA010000005">
    <property type="protein sequence ID" value="MEJ8474543.1"/>
    <property type="molecule type" value="Genomic_DNA"/>
</dbReference>
<evidence type="ECO:0000256" key="3">
    <source>
        <dbReference type="ARBA" id="ARBA00022692"/>
    </source>
</evidence>
<keyword evidence="4 6" id="KW-1133">Transmembrane helix</keyword>
<dbReference type="Gene3D" id="1.20.1250.20">
    <property type="entry name" value="MFS general substrate transporter like domains"/>
    <property type="match status" value="1"/>
</dbReference>
<dbReference type="PROSITE" id="PS50850">
    <property type="entry name" value="MFS"/>
    <property type="match status" value="1"/>
</dbReference>
<dbReference type="InterPro" id="IPR036259">
    <property type="entry name" value="MFS_trans_sf"/>
</dbReference>
<dbReference type="InterPro" id="IPR011701">
    <property type="entry name" value="MFS"/>
</dbReference>
<reference evidence="8 9" key="1">
    <citation type="submission" date="2024-02" db="EMBL/GenBank/DDBJ databases">
        <title>Roseibium algae sp. nov., isolated from marine alga (Grateloupia sp.), showing potential in myo-inositol conversion.</title>
        <authorList>
            <person name="Wang Y."/>
        </authorList>
    </citation>
    <scope>NUCLEOTIDE SEQUENCE [LARGE SCALE GENOMIC DNA]</scope>
    <source>
        <strain evidence="8 9">H3510</strain>
    </source>
</reference>
<evidence type="ECO:0000313" key="9">
    <source>
        <dbReference type="Proteomes" id="UP001385499"/>
    </source>
</evidence>
<evidence type="ECO:0000256" key="6">
    <source>
        <dbReference type="SAM" id="Phobius"/>
    </source>
</evidence>
<evidence type="ECO:0000256" key="1">
    <source>
        <dbReference type="ARBA" id="ARBA00004651"/>
    </source>
</evidence>
<name>A0ABU8TK57_9HYPH</name>
<dbReference type="Proteomes" id="UP001385499">
    <property type="component" value="Unassembled WGS sequence"/>
</dbReference>
<dbReference type="CDD" id="cd17473">
    <property type="entry name" value="MFS_arabinose_efflux_permease_like"/>
    <property type="match status" value="1"/>
</dbReference>
<organism evidence="8 9">
    <name type="scientific">Roseibium algae</name>
    <dbReference type="NCBI Taxonomy" id="3123038"/>
    <lineage>
        <taxon>Bacteria</taxon>
        <taxon>Pseudomonadati</taxon>
        <taxon>Pseudomonadota</taxon>
        <taxon>Alphaproteobacteria</taxon>
        <taxon>Hyphomicrobiales</taxon>
        <taxon>Stappiaceae</taxon>
        <taxon>Roseibium</taxon>
    </lineage>
</organism>
<evidence type="ECO:0000256" key="5">
    <source>
        <dbReference type="ARBA" id="ARBA00023136"/>
    </source>
</evidence>
<feature type="transmembrane region" description="Helical" evidence="6">
    <location>
        <begin position="322"/>
        <end position="342"/>
    </location>
</feature>
<sequence>MKPSDPMNIALWRDGAAITLLLIATLKIMANATISPALPALEASFATDANAAYLTRFLVSAPSLTVVLVAPFAGIFCDRYGRRGLLLAGLVLFATAGTAGLYLPDLQAIVASRLVLGVAVAMVMTAQVALVGDMYVGARRSGFMGLQVAAINFSGFAYISMAGALATVSPRFPFLIYALPALLLPLVFLTLGARASKGTGGGHGGSGGTISEAGQVVEQASQAAWLLPVLATAALAVLTVMMFFMMPSQVPFYLDESGFDSASATAFVLGALTLTGGVVAMLFSRIKEWCGTPMTFAAGFALMGAGFVLLGTQANWMALLPGAALIGAGYALVQPALLLLALQLAPAHRRGSASGMMTTSLFLGQIISPFALTPFIQASGFASVFLGAAVVLAVLAMSACLVPILRRRSRG</sequence>
<feature type="transmembrane region" description="Helical" evidence="6">
    <location>
        <begin position="295"/>
        <end position="316"/>
    </location>
</feature>
<feature type="transmembrane region" description="Helical" evidence="6">
    <location>
        <begin position="54"/>
        <end position="77"/>
    </location>
</feature>
<evidence type="ECO:0000256" key="4">
    <source>
        <dbReference type="ARBA" id="ARBA00022989"/>
    </source>
</evidence>
<feature type="transmembrane region" description="Helical" evidence="6">
    <location>
        <begin position="84"/>
        <end position="103"/>
    </location>
</feature>
<accession>A0ABU8TK57</accession>
<feature type="transmembrane region" description="Helical" evidence="6">
    <location>
        <begin position="223"/>
        <end position="244"/>
    </location>
</feature>
<protein>
    <submittedName>
        <fullName evidence="8">MFS transporter</fullName>
    </submittedName>
</protein>
<dbReference type="SUPFAM" id="SSF103473">
    <property type="entry name" value="MFS general substrate transporter"/>
    <property type="match status" value="1"/>
</dbReference>
<feature type="domain" description="Major facilitator superfamily (MFS) profile" evidence="7">
    <location>
        <begin position="16"/>
        <end position="406"/>
    </location>
</feature>
<feature type="transmembrane region" description="Helical" evidence="6">
    <location>
        <begin position="354"/>
        <end position="376"/>
    </location>
</feature>
<dbReference type="Pfam" id="PF07690">
    <property type="entry name" value="MFS_1"/>
    <property type="match status" value="1"/>
</dbReference>